<organism evidence="3 4">
    <name type="scientific">Araneus ventricosus</name>
    <name type="common">Orbweaver spider</name>
    <name type="synonym">Epeira ventricosa</name>
    <dbReference type="NCBI Taxonomy" id="182803"/>
    <lineage>
        <taxon>Eukaryota</taxon>
        <taxon>Metazoa</taxon>
        <taxon>Ecdysozoa</taxon>
        <taxon>Arthropoda</taxon>
        <taxon>Chelicerata</taxon>
        <taxon>Arachnida</taxon>
        <taxon>Araneae</taxon>
        <taxon>Araneomorphae</taxon>
        <taxon>Entelegynae</taxon>
        <taxon>Araneoidea</taxon>
        <taxon>Araneidae</taxon>
        <taxon>Araneus</taxon>
    </lineage>
</organism>
<dbReference type="GO" id="GO:0016887">
    <property type="term" value="F:ATP hydrolysis activity"/>
    <property type="evidence" value="ECO:0007669"/>
    <property type="project" value="RHEA"/>
</dbReference>
<dbReference type="InterPro" id="IPR010285">
    <property type="entry name" value="DNA_helicase_pif1-like_DEAD"/>
</dbReference>
<comment type="catalytic activity">
    <reaction evidence="1">
        <text>ATP + H2O = ADP + phosphate + H(+)</text>
        <dbReference type="Rhea" id="RHEA:13065"/>
        <dbReference type="ChEBI" id="CHEBI:15377"/>
        <dbReference type="ChEBI" id="CHEBI:15378"/>
        <dbReference type="ChEBI" id="CHEBI:30616"/>
        <dbReference type="ChEBI" id="CHEBI:43474"/>
        <dbReference type="ChEBI" id="CHEBI:456216"/>
        <dbReference type="EC" id="5.6.2.3"/>
    </reaction>
</comment>
<dbReference type="GO" id="GO:0000723">
    <property type="term" value="P:telomere maintenance"/>
    <property type="evidence" value="ECO:0007669"/>
    <property type="project" value="InterPro"/>
</dbReference>
<protein>
    <recommendedName>
        <fullName evidence="1">ATP-dependent DNA helicase</fullName>
        <ecNumber evidence="1">5.6.2.3</ecNumber>
    </recommendedName>
</protein>
<feature type="domain" description="DNA helicase Pif1-like DEAD-box helicase" evidence="2">
    <location>
        <begin position="23"/>
        <end position="129"/>
    </location>
</feature>
<dbReference type="Pfam" id="PF05970">
    <property type="entry name" value="PIF1"/>
    <property type="match status" value="1"/>
</dbReference>
<dbReference type="EMBL" id="BGPR01009493">
    <property type="protein sequence ID" value="GBN40366.1"/>
    <property type="molecule type" value="Genomic_DNA"/>
</dbReference>
<dbReference type="AlphaFoldDB" id="A0A4Y2NRK9"/>
<dbReference type="GO" id="GO:0005524">
    <property type="term" value="F:ATP binding"/>
    <property type="evidence" value="ECO:0007669"/>
    <property type="project" value="UniProtKB-KW"/>
</dbReference>
<keyword evidence="1" id="KW-0233">DNA recombination</keyword>
<dbReference type="PANTHER" id="PTHR10492">
    <property type="match status" value="1"/>
</dbReference>
<dbReference type="EC" id="5.6.2.3" evidence="1"/>
<dbReference type="GO" id="GO:0006281">
    <property type="term" value="P:DNA repair"/>
    <property type="evidence" value="ECO:0007669"/>
    <property type="project" value="UniProtKB-KW"/>
</dbReference>
<evidence type="ECO:0000313" key="4">
    <source>
        <dbReference type="Proteomes" id="UP000499080"/>
    </source>
</evidence>
<comment type="similarity">
    <text evidence="1">Belongs to the helicase family.</text>
</comment>
<sequence>MWELDCDDEELHQRLNKFIPRWNPERKAVLDDVLQQIESGCGSLFFLDAPDGNEKTFLINLFSFEFGKKKIIAMAEKTTIALACSGISTTLLDGGRTEHSVLRESLNLAHEGTTVCNFNKITELYRMLQN</sequence>
<keyword evidence="1" id="KW-0347">Helicase</keyword>
<evidence type="ECO:0000256" key="1">
    <source>
        <dbReference type="RuleBase" id="RU363044"/>
    </source>
</evidence>
<proteinExistence type="inferred from homology"/>
<comment type="cofactor">
    <cofactor evidence="1">
        <name>Mg(2+)</name>
        <dbReference type="ChEBI" id="CHEBI:18420"/>
    </cofactor>
</comment>
<comment type="caution">
    <text evidence="3">The sequence shown here is derived from an EMBL/GenBank/DDBJ whole genome shotgun (WGS) entry which is preliminary data.</text>
</comment>
<dbReference type="OrthoDB" id="272985at2759"/>
<keyword evidence="1" id="KW-0234">DNA repair</keyword>
<name>A0A4Y2NRK9_ARAVE</name>
<keyword evidence="1" id="KW-0378">Hydrolase</keyword>
<dbReference type="GO" id="GO:0043139">
    <property type="term" value="F:5'-3' DNA helicase activity"/>
    <property type="evidence" value="ECO:0007669"/>
    <property type="project" value="UniProtKB-EC"/>
</dbReference>
<dbReference type="GO" id="GO:0006310">
    <property type="term" value="P:DNA recombination"/>
    <property type="evidence" value="ECO:0007669"/>
    <property type="project" value="UniProtKB-KW"/>
</dbReference>
<evidence type="ECO:0000313" key="3">
    <source>
        <dbReference type="EMBL" id="GBN40366.1"/>
    </source>
</evidence>
<keyword evidence="1" id="KW-0067">ATP-binding</keyword>
<accession>A0A4Y2NRK9</accession>
<evidence type="ECO:0000259" key="2">
    <source>
        <dbReference type="Pfam" id="PF05970"/>
    </source>
</evidence>
<keyword evidence="1" id="KW-0227">DNA damage</keyword>
<keyword evidence="4" id="KW-1185">Reference proteome</keyword>
<reference evidence="3 4" key="1">
    <citation type="journal article" date="2019" name="Sci. Rep.">
        <title>Orb-weaving spider Araneus ventricosus genome elucidates the spidroin gene catalogue.</title>
        <authorList>
            <person name="Kono N."/>
            <person name="Nakamura H."/>
            <person name="Ohtoshi R."/>
            <person name="Moran D.A.P."/>
            <person name="Shinohara A."/>
            <person name="Yoshida Y."/>
            <person name="Fujiwara M."/>
            <person name="Mori M."/>
            <person name="Tomita M."/>
            <person name="Arakawa K."/>
        </authorList>
    </citation>
    <scope>NUCLEOTIDE SEQUENCE [LARGE SCALE GENOMIC DNA]</scope>
</reference>
<keyword evidence="1" id="KW-0547">Nucleotide-binding</keyword>
<gene>
    <name evidence="3" type="ORF">AVEN_205890_1</name>
</gene>
<dbReference type="PANTHER" id="PTHR10492:SF57">
    <property type="entry name" value="ATP-DEPENDENT DNA HELICASE"/>
    <property type="match status" value="1"/>
</dbReference>
<dbReference type="Proteomes" id="UP000499080">
    <property type="component" value="Unassembled WGS sequence"/>
</dbReference>